<keyword evidence="1" id="KW-0812">Transmembrane</keyword>
<feature type="domain" description="DUF1559" evidence="2">
    <location>
        <begin position="52"/>
        <end position="342"/>
    </location>
</feature>
<dbReference type="PANTHER" id="PTHR30093">
    <property type="entry name" value="GENERAL SECRETION PATHWAY PROTEIN G"/>
    <property type="match status" value="1"/>
</dbReference>
<keyword evidence="4" id="KW-1185">Reference proteome</keyword>
<dbReference type="SUPFAM" id="SSF54523">
    <property type="entry name" value="Pili subunits"/>
    <property type="match status" value="1"/>
</dbReference>
<feature type="transmembrane region" description="Helical" evidence="1">
    <location>
        <begin position="30"/>
        <end position="51"/>
    </location>
</feature>
<reference evidence="3 4" key="1">
    <citation type="submission" date="2019-09" db="EMBL/GenBank/DDBJ databases">
        <title>Gimesia benthica sp. nov., a novel bacterium isolated from deep-sea water of the Northwest Indian Ocean.</title>
        <authorList>
            <person name="Dai X."/>
        </authorList>
    </citation>
    <scope>NUCLEOTIDE SEQUENCE [LARGE SCALE GENOMIC DNA]</scope>
    <source>
        <strain evidence="3 4">E7</strain>
    </source>
</reference>
<dbReference type="Gene3D" id="3.30.700.10">
    <property type="entry name" value="Glycoprotein, Type 4 Pilin"/>
    <property type="match status" value="1"/>
</dbReference>
<proteinExistence type="predicted"/>
<dbReference type="InterPro" id="IPR027558">
    <property type="entry name" value="Pre_pil_HX9DG_C"/>
</dbReference>
<dbReference type="Pfam" id="PF07596">
    <property type="entry name" value="SBP_bac_10"/>
    <property type="match status" value="1"/>
</dbReference>
<evidence type="ECO:0000256" key="1">
    <source>
        <dbReference type="SAM" id="Phobius"/>
    </source>
</evidence>
<dbReference type="EMBL" id="CP043930">
    <property type="protein sequence ID" value="QGQ24801.1"/>
    <property type="molecule type" value="Genomic_DNA"/>
</dbReference>
<dbReference type="AlphaFoldDB" id="A0A6I6AI93"/>
<name>A0A6I6AI93_9PLAN</name>
<keyword evidence="1" id="KW-1133">Transmembrane helix</keyword>
<dbReference type="PANTHER" id="PTHR30093:SF2">
    <property type="entry name" value="TYPE II SECRETION SYSTEM PROTEIN H"/>
    <property type="match status" value="1"/>
</dbReference>
<sequence>MQMKCNYRSTRTVVTPRQVKSFRARRGYTIIELLTVTAVISMLIALLFPALQSARSSARRVQCLNNMRNVSLGLLQATDSANRFPACGYYGDGTPGTVGSFRSWVVDILPYIDQASLYNEWDFDEHYLKTTNGPLGDTYIPVLICPDDISEVPGQGNLTYVVNSGVGFSALIGGVHDCPIGPLSGKLDLNGNGITCNSSTKGDGTPSDRELFFQMGLFFNETWKGTIRAERHHTMASITDGTSNTLLISENIRTGYNPQDPLSNWASPNPYLTSFYIGTPCKGGHCAAGNVDYNLANSGESAINAGIQKSEGQSPFPSSLHQGGVHAGFCDGHIQFLSEKIDGKIYAAMASPQGQALENTLLAQ</sequence>
<evidence type="ECO:0000313" key="4">
    <source>
        <dbReference type="Proteomes" id="UP000427281"/>
    </source>
</evidence>
<keyword evidence="1" id="KW-0472">Membrane</keyword>
<dbReference type="InterPro" id="IPR011453">
    <property type="entry name" value="DUF1559"/>
</dbReference>
<organism evidence="3 4">
    <name type="scientific">Gimesia benthica</name>
    <dbReference type="NCBI Taxonomy" id="2608982"/>
    <lineage>
        <taxon>Bacteria</taxon>
        <taxon>Pseudomonadati</taxon>
        <taxon>Planctomycetota</taxon>
        <taxon>Planctomycetia</taxon>
        <taxon>Planctomycetales</taxon>
        <taxon>Planctomycetaceae</taxon>
        <taxon>Gimesia</taxon>
    </lineage>
</organism>
<evidence type="ECO:0000313" key="3">
    <source>
        <dbReference type="EMBL" id="QGQ24801.1"/>
    </source>
</evidence>
<protein>
    <submittedName>
        <fullName evidence="3">DUF1559 domain-containing protein</fullName>
    </submittedName>
</protein>
<evidence type="ECO:0000259" key="2">
    <source>
        <dbReference type="Pfam" id="PF07596"/>
    </source>
</evidence>
<dbReference type="KEGG" id="gim:F1728_19850"/>
<dbReference type="NCBIfam" id="TIGR04294">
    <property type="entry name" value="pre_pil_HX9DG"/>
    <property type="match status" value="1"/>
</dbReference>
<gene>
    <name evidence="3" type="ORF">F1728_19850</name>
</gene>
<dbReference type="NCBIfam" id="TIGR02532">
    <property type="entry name" value="IV_pilin_GFxxxE"/>
    <property type="match status" value="1"/>
</dbReference>
<dbReference type="Proteomes" id="UP000427281">
    <property type="component" value="Chromosome"/>
</dbReference>
<dbReference type="InterPro" id="IPR045584">
    <property type="entry name" value="Pilin-like"/>
</dbReference>
<dbReference type="InterPro" id="IPR012902">
    <property type="entry name" value="N_methyl_site"/>
</dbReference>
<accession>A0A6I6AI93</accession>